<dbReference type="GO" id="GO:0005730">
    <property type="term" value="C:nucleolus"/>
    <property type="evidence" value="ECO:0007669"/>
    <property type="project" value="UniProtKB-SubCell"/>
</dbReference>
<protein>
    <submittedName>
        <fullName evidence="7">18S rRNA biogenesis protein</fullName>
    </submittedName>
</protein>
<dbReference type="InterPro" id="IPR020719">
    <property type="entry name" value="RNA3'_term_phos_cycl-like_CS"/>
</dbReference>
<feature type="domain" description="RNA 3'-terminal phosphate cyclase" evidence="5">
    <location>
        <begin position="13"/>
        <end position="339"/>
    </location>
</feature>
<evidence type="ECO:0000259" key="6">
    <source>
        <dbReference type="Pfam" id="PF05189"/>
    </source>
</evidence>
<dbReference type="AlphaFoldDB" id="A0A9P6HNC0"/>
<dbReference type="PANTHER" id="PTHR11096:SF1">
    <property type="entry name" value="RNA 3'-TERMINAL PHOSPHATE CYCLASE-LIKE PROTEIN"/>
    <property type="match status" value="1"/>
</dbReference>
<dbReference type="CDD" id="cd00875">
    <property type="entry name" value="RNA_Cyclase_Class_I"/>
    <property type="match status" value="1"/>
</dbReference>
<dbReference type="EMBL" id="WIUZ02000002">
    <property type="protein sequence ID" value="KAF9791248.1"/>
    <property type="molecule type" value="Genomic_DNA"/>
</dbReference>
<dbReference type="Gene3D" id="3.30.360.20">
    <property type="entry name" value="RNA 3'-terminal phosphate cyclase, insert domain"/>
    <property type="match status" value="1"/>
</dbReference>
<dbReference type="SUPFAM" id="SSF55205">
    <property type="entry name" value="EPT/RTPC-like"/>
    <property type="match status" value="1"/>
</dbReference>
<dbReference type="PANTHER" id="PTHR11096">
    <property type="entry name" value="RNA 3' TERMINAL PHOSPHATE CYCLASE"/>
    <property type="match status" value="1"/>
</dbReference>
<accession>A0A9P6HNC0</accession>
<comment type="caution">
    <text evidence="7">The sequence shown here is derived from an EMBL/GenBank/DDBJ whole genome shotgun (WGS) entry which is preliminary data.</text>
</comment>
<dbReference type="Pfam" id="PF05189">
    <property type="entry name" value="RTC_insert"/>
    <property type="match status" value="1"/>
</dbReference>
<keyword evidence="4" id="KW-0539">Nucleus</keyword>
<keyword evidence="3" id="KW-0690">Ribosome biogenesis</keyword>
<dbReference type="InterPro" id="IPR013792">
    <property type="entry name" value="RNA3'P_cycl/enolpyr_Trfase_a/b"/>
</dbReference>
<dbReference type="Proteomes" id="UP000736335">
    <property type="component" value="Unassembled WGS sequence"/>
</dbReference>
<dbReference type="InterPro" id="IPR000228">
    <property type="entry name" value="RNA3'_term_phos_cyc"/>
</dbReference>
<dbReference type="PIRSF" id="PIRSF005378">
    <property type="entry name" value="RNA3'_term_phos_cycl_euk"/>
    <property type="match status" value="1"/>
</dbReference>
<dbReference type="InterPro" id="IPR016443">
    <property type="entry name" value="RNA3'_term_phos_cyc_type_2"/>
</dbReference>
<evidence type="ECO:0000256" key="2">
    <source>
        <dbReference type="ARBA" id="ARBA00007089"/>
    </source>
</evidence>
<dbReference type="PROSITE" id="PS01287">
    <property type="entry name" value="RTC"/>
    <property type="match status" value="1"/>
</dbReference>
<dbReference type="GO" id="GO:0000479">
    <property type="term" value="P:endonucleolytic cleavage of tricistronic rRNA transcript (SSU-rRNA, 5.8S rRNA, LSU-rRNA)"/>
    <property type="evidence" value="ECO:0007669"/>
    <property type="project" value="TreeGrafter"/>
</dbReference>
<evidence type="ECO:0000313" key="8">
    <source>
        <dbReference type="Proteomes" id="UP000736335"/>
    </source>
</evidence>
<proteinExistence type="inferred from homology"/>
<dbReference type="InterPro" id="IPR013791">
    <property type="entry name" value="RNA3'-term_phos_cycl_insert"/>
</dbReference>
<reference evidence="7" key="1">
    <citation type="journal article" date="2020" name="Nat. Commun.">
        <title>Large-scale genome sequencing of mycorrhizal fungi provides insights into the early evolution of symbiotic traits.</title>
        <authorList>
            <person name="Miyauchi S."/>
            <person name="Kiss E."/>
            <person name="Kuo A."/>
            <person name="Drula E."/>
            <person name="Kohler A."/>
            <person name="Sanchez-Garcia M."/>
            <person name="Morin E."/>
            <person name="Andreopoulos B."/>
            <person name="Barry K.W."/>
            <person name="Bonito G."/>
            <person name="Buee M."/>
            <person name="Carver A."/>
            <person name="Chen C."/>
            <person name="Cichocki N."/>
            <person name="Clum A."/>
            <person name="Culley D."/>
            <person name="Crous P.W."/>
            <person name="Fauchery L."/>
            <person name="Girlanda M."/>
            <person name="Hayes R.D."/>
            <person name="Keri Z."/>
            <person name="LaButti K."/>
            <person name="Lipzen A."/>
            <person name="Lombard V."/>
            <person name="Magnuson J."/>
            <person name="Maillard F."/>
            <person name="Murat C."/>
            <person name="Nolan M."/>
            <person name="Ohm R.A."/>
            <person name="Pangilinan J."/>
            <person name="Pereira M.F."/>
            <person name="Perotto S."/>
            <person name="Peter M."/>
            <person name="Pfister S."/>
            <person name="Riley R."/>
            <person name="Sitrit Y."/>
            <person name="Stielow J.B."/>
            <person name="Szollosi G."/>
            <person name="Zifcakova L."/>
            <person name="Stursova M."/>
            <person name="Spatafora J.W."/>
            <person name="Tedersoo L."/>
            <person name="Vaario L.M."/>
            <person name="Yamada A."/>
            <person name="Yan M."/>
            <person name="Wang P."/>
            <person name="Xu J."/>
            <person name="Bruns T."/>
            <person name="Baldrian P."/>
            <person name="Vilgalys R."/>
            <person name="Dunand C."/>
            <person name="Henrissat B."/>
            <person name="Grigoriev I.V."/>
            <person name="Hibbett D."/>
            <person name="Nagy L.G."/>
            <person name="Martin F.M."/>
        </authorList>
    </citation>
    <scope>NUCLEOTIDE SEQUENCE</scope>
    <source>
        <strain evidence="7">UH-Tt-Lm1</strain>
    </source>
</reference>
<evidence type="ECO:0000256" key="4">
    <source>
        <dbReference type="ARBA" id="ARBA00023242"/>
    </source>
</evidence>
<dbReference type="GO" id="GO:0004521">
    <property type="term" value="F:RNA endonuclease activity"/>
    <property type="evidence" value="ECO:0007669"/>
    <property type="project" value="TreeGrafter"/>
</dbReference>
<evidence type="ECO:0000259" key="5">
    <source>
        <dbReference type="Pfam" id="PF01137"/>
    </source>
</evidence>
<dbReference type="InterPro" id="IPR023797">
    <property type="entry name" value="RNA3'_phos_cyclase_dom"/>
</dbReference>
<dbReference type="InterPro" id="IPR036553">
    <property type="entry name" value="RPTC_insert"/>
</dbReference>
<comment type="similarity">
    <text evidence="2">Belongs to the RNA 3'-terminal cyclase family. Type 2 subfamily.</text>
</comment>
<name>A0A9P6HNC0_9AGAM</name>
<dbReference type="NCBIfam" id="TIGR03400">
    <property type="entry name" value="18S_RNA_Rcl1p"/>
    <property type="match status" value="1"/>
</dbReference>
<dbReference type="Pfam" id="PF01137">
    <property type="entry name" value="RTC"/>
    <property type="match status" value="1"/>
</dbReference>
<organism evidence="7 8">
    <name type="scientific">Thelephora terrestris</name>
    <dbReference type="NCBI Taxonomy" id="56493"/>
    <lineage>
        <taxon>Eukaryota</taxon>
        <taxon>Fungi</taxon>
        <taxon>Dikarya</taxon>
        <taxon>Basidiomycota</taxon>
        <taxon>Agaricomycotina</taxon>
        <taxon>Agaricomycetes</taxon>
        <taxon>Thelephorales</taxon>
        <taxon>Thelephoraceae</taxon>
        <taxon>Thelephora</taxon>
    </lineage>
</organism>
<dbReference type="OrthoDB" id="1911237at2759"/>
<reference evidence="7" key="2">
    <citation type="submission" date="2020-11" db="EMBL/GenBank/DDBJ databases">
        <authorList>
            <consortium name="DOE Joint Genome Institute"/>
            <person name="Kuo A."/>
            <person name="Miyauchi S."/>
            <person name="Kiss E."/>
            <person name="Drula E."/>
            <person name="Kohler A."/>
            <person name="Sanchez-Garcia M."/>
            <person name="Andreopoulos B."/>
            <person name="Barry K.W."/>
            <person name="Bonito G."/>
            <person name="Buee M."/>
            <person name="Carver A."/>
            <person name="Chen C."/>
            <person name="Cichocki N."/>
            <person name="Clum A."/>
            <person name="Culley D."/>
            <person name="Crous P.W."/>
            <person name="Fauchery L."/>
            <person name="Girlanda M."/>
            <person name="Hayes R."/>
            <person name="Keri Z."/>
            <person name="Labutti K."/>
            <person name="Lipzen A."/>
            <person name="Lombard V."/>
            <person name="Magnuson J."/>
            <person name="Maillard F."/>
            <person name="Morin E."/>
            <person name="Murat C."/>
            <person name="Nolan M."/>
            <person name="Ohm R."/>
            <person name="Pangilinan J."/>
            <person name="Pereira M."/>
            <person name="Perotto S."/>
            <person name="Peter M."/>
            <person name="Riley R."/>
            <person name="Sitrit Y."/>
            <person name="Stielow B."/>
            <person name="Szollosi G."/>
            <person name="Zifcakova L."/>
            <person name="Stursova M."/>
            <person name="Spatafora J.W."/>
            <person name="Tedersoo L."/>
            <person name="Vaario L.-M."/>
            <person name="Yamada A."/>
            <person name="Yan M."/>
            <person name="Wang P."/>
            <person name="Xu J."/>
            <person name="Bruns T."/>
            <person name="Baldrian P."/>
            <person name="Vilgalys R."/>
            <person name="Henrissat B."/>
            <person name="Grigoriev I.V."/>
            <person name="Hibbett D."/>
            <person name="Nagy L.G."/>
            <person name="Martin F.M."/>
        </authorList>
    </citation>
    <scope>NUCLEOTIDE SEQUENCE</scope>
    <source>
        <strain evidence="7">UH-Tt-Lm1</strain>
    </source>
</reference>
<comment type="subcellular location">
    <subcellularLocation>
        <location evidence="1">Nucleus</location>
        <location evidence="1">Nucleolus</location>
    </subcellularLocation>
</comment>
<keyword evidence="8" id="KW-1185">Reference proteome</keyword>
<evidence type="ECO:0000256" key="3">
    <source>
        <dbReference type="ARBA" id="ARBA00022517"/>
    </source>
</evidence>
<dbReference type="InterPro" id="IPR037136">
    <property type="entry name" value="RNA3'_phos_cyclase_dom_sf"/>
</dbReference>
<evidence type="ECO:0000256" key="1">
    <source>
        <dbReference type="ARBA" id="ARBA00004604"/>
    </source>
</evidence>
<feature type="domain" description="RNA 3'-terminal phosphate cyclase insert" evidence="6">
    <location>
        <begin position="186"/>
        <end position="286"/>
    </location>
</feature>
<sequence>MTAPTDSANAPLSFSGHEHFRHRLVLSILSGRPVRIDKIRSADANPGLRDYEVNLLRLLERVTNGTVIEISVTGTAVLLKPGIIAGGPVTHECPLSRSIGYYLEPVIMIAPFSKKPLDLTLKGITTDDKDLSADMIRTVTLPHLELFGISDGLELRIKKRGSPPLGGGEVQFLCPVIKQPKTINFVDPGKIKRIRGVSHAVRVSPQFSNRMIEASRSILNEFIPDIYLYSDVYKGNESGKSPGYALTLLAESTTGALHCSEAISEAGATPEDIALQSTYSLLTEIEQGGCIDRLHQPLVLLYMVLGSEDVGRCVMSEPTARTIQLLRDIKEFFGISFKIAPHQGSQSNPPELLFACYGTGYVNANRSLA</sequence>
<gene>
    <name evidence="7" type="ORF">BJ322DRAFT_437937</name>
</gene>
<evidence type="ECO:0000313" key="7">
    <source>
        <dbReference type="EMBL" id="KAF9791248.1"/>
    </source>
</evidence>
<dbReference type="Gene3D" id="3.65.10.20">
    <property type="entry name" value="RNA 3'-terminal phosphate cyclase domain"/>
    <property type="match status" value="1"/>
</dbReference>